<gene>
    <name evidence="1" type="ORF">MJ923_10540</name>
</gene>
<dbReference type="Proteomes" id="UP001297581">
    <property type="component" value="Unassembled WGS sequence"/>
</dbReference>
<comment type="caution">
    <text evidence="1">The sequence shown here is derived from an EMBL/GenBank/DDBJ whole genome shotgun (WGS) entry which is preliminary data.</text>
</comment>
<accession>A0AAJ1F0T4</accession>
<dbReference type="AlphaFoldDB" id="A0AAJ1F0T4"/>
<protein>
    <submittedName>
        <fullName evidence="1">Uncharacterized protein</fullName>
    </submittedName>
</protein>
<keyword evidence="2" id="KW-1185">Reference proteome</keyword>
<evidence type="ECO:0000313" key="2">
    <source>
        <dbReference type="Proteomes" id="UP001297581"/>
    </source>
</evidence>
<organism evidence="1 2">
    <name type="scientific">Shewanella zhuhaiensis</name>
    <dbReference type="NCBI Taxonomy" id="2919576"/>
    <lineage>
        <taxon>Bacteria</taxon>
        <taxon>Pseudomonadati</taxon>
        <taxon>Pseudomonadota</taxon>
        <taxon>Gammaproteobacteria</taxon>
        <taxon>Alteromonadales</taxon>
        <taxon>Shewanellaceae</taxon>
        <taxon>Shewanella</taxon>
    </lineage>
</organism>
<sequence length="51" mass="5463">MPEFAANRSVNGDNACARGLLRPSLVGGIPSDEPKRVIGSYERSILALARH</sequence>
<dbReference type="EMBL" id="JAKUDL010000003">
    <property type="protein sequence ID" value="MCH4294738.1"/>
    <property type="molecule type" value="Genomic_DNA"/>
</dbReference>
<proteinExistence type="predicted"/>
<evidence type="ECO:0000313" key="1">
    <source>
        <dbReference type="EMBL" id="MCH4294738.1"/>
    </source>
</evidence>
<reference evidence="1 2" key="1">
    <citation type="submission" date="2022-02" db="EMBL/GenBank/DDBJ databases">
        <title>The genome sequence of Shewanella sp. 3B26.</title>
        <authorList>
            <person name="Du J."/>
        </authorList>
    </citation>
    <scope>NUCLEOTIDE SEQUENCE [LARGE SCALE GENOMIC DNA]</scope>
    <source>
        <strain evidence="1 2">3B26</strain>
    </source>
</reference>
<name>A0AAJ1F0T4_9GAMM</name>
<dbReference type="RefSeq" id="WP_240591046.1">
    <property type="nucleotide sequence ID" value="NZ_JAKUDL010000003.1"/>
</dbReference>